<evidence type="ECO:0000256" key="3">
    <source>
        <dbReference type="ARBA" id="ARBA00023125"/>
    </source>
</evidence>
<keyword evidence="2" id="KW-0805">Transcription regulation</keyword>
<dbReference type="PANTHER" id="PTHR43214">
    <property type="entry name" value="TWO-COMPONENT RESPONSE REGULATOR"/>
    <property type="match status" value="1"/>
</dbReference>
<dbReference type="PANTHER" id="PTHR43214:SF24">
    <property type="entry name" value="TRANSCRIPTIONAL REGULATORY PROTEIN NARL-RELATED"/>
    <property type="match status" value="1"/>
</dbReference>
<dbReference type="Pfam" id="PF00072">
    <property type="entry name" value="Response_reg"/>
    <property type="match status" value="1"/>
</dbReference>
<dbReference type="AlphaFoldDB" id="A0A1Q8CE33"/>
<evidence type="ECO:0000259" key="7">
    <source>
        <dbReference type="PROSITE" id="PS50110"/>
    </source>
</evidence>
<dbReference type="SUPFAM" id="SSF52172">
    <property type="entry name" value="CheY-like"/>
    <property type="match status" value="1"/>
</dbReference>
<evidence type="ECO:0000313" key="9">
    <source>
        <dbReference type="Proteomes" id="UP000185596"/>
    </source>
</evidence>
<dbReference type="CDD" id="cd17535">
    <property type="entry name" value="REC_NarL-like"/>
    <property type="match status" value="1"/>
</dbReference>
<dbReference type="InterPro" id="IPR001789">
    <property type="entry name" value="Sig_transdc_resp-reg_receiver"/>
</dbReference>
<gene>
    <name evidence="8" type="ORF">BU204_28675</name>
</gene>
<dbReference type="InterPro" id="IPR000792">
    <property type="entry name" value="Tscrpt_reg_LuxR_C"/>
</dbReference>
<feature type="domain" description="HTH luxR-type" evidence="6">
    <location>
        <begin position="143"/>
        <end position="213"/>
    </location>
</feature>
<dbReference type="SMART" id="SM00448">
    <property type="entry name" value="REC"/>
    <property type="match status" value="1"/>
</dbReference>
<dbReference type="EMBL" id="MSIE01000059">
    <property type="protein sequence ID" value="OLF12613.1"/>
    <property type="molecule type" value="Genomic_DNA"/>
</dbReference>
<keyword evidence="3" id="KW-0238">DNA-binding</keyword>
<evidence type="ECO:0000256" key="5">
    <source>
        <dbReference type="PROSITE-ProRule" id="PRU00169"/>
    </source>
</evidence>
<dbReference type="PRINTS" id="PR00038">
    <property type="entry name" value="HTHLUXR"/>
</dbReference>
<reference evidence="8 9" key="1">
    <citation type="submission" date="2016-12" db="EMBL/GenBank/DDBJ databases">
        <title>The draft genome sequence of Actinophytocola sp. 11-183.</title>
        <authorList>
            <person name="Wang W."/>
            <person name="Yuan L."/>
        </authorList>
    </citation>
    <scope>NUCLEOTIDE SEQUENCE [LARGE SCALE GENOMIC DNA]</scope>
    <source>
        <strain evidence="8 9">11-183</strain>
    </source>
</reference>
<comment type="caution">
    <text evidence="8">The sequence shown here is derived from an EMBL/GenBank/DDBJ whole genome shotgun (WGS) entry which is preliminary data.</text>
</comment>
<accession>A0A1Q8CE33</accession>
<dbReference type="RefSeq" id="WP_075128888.1">
    <property type="nucleotide sequence ID" value="NZ_MSIE01000059.1"/>
</dbReference>
<dbReference type="PROSITE" id="PS50043">
    <property type="entry name" value="HTH_LUXR_2"/>
    <property type="match status" value="1"/>
</dbReference>
<evidence type="ECO:0000256" key="1">
    <source>
        <dbReference type="ARBA" id="ARBA00022553"/>
    </source>
</evidence>
<dbReference type="InterPro" id="IPR039420">
    <property type="entry name" value="WalR-like"/>
</dbReference>
<dbReference type="Pfam" id="PF00196">
    <property type="entry name" value="GerE"/>
    <property type="match status" value="1"/>
</dbReference>
<organism evidence="8 9">
    <name type="scientific">Actinophytocola xanthii</name>
    <dbReference type="NCBI Taxonomy" id="1912961"/>
    <lineage>
        <taxon>Bacteria</taxon>
        <taxon>Bacillati</taxon>
        <taxon>Actinomycetota</taxon>
        <taxon>Actinomycetes</taxon>
        <taxon>Pseudonocardiales</taxon>
        <taxon>Pseudonocardiaceae</taxon>
    </lineage>
</organism>
<dbReference type="GO" id="GO:0003677">
    <property type="term" value="F:DNA binding"/>
    <property type="evidence" value="ECO:0007669"/>
    <property type="project" value="UniProtKB-KW"/>
</dbReference>
<sequence length="220" mass="24198">MRLVLVDDVWLAREGLARLLTAHGHTVVGLAGHPDEVPELVRRTAPDLAILDIRMPPTFTDEGLRLAGALREQHADLPLLVLSQYVEPAYVQTVLELTGSRRCGYLLKDHLLDAAQLDAALDRLVAGELVVDPAVVEVLLEDNQDPLAVLTPRERDVLALMAEGLTDRGIAERLFVSLNTVGTHVQRVLRKLDIPSGATDNRRVLAVLTYLDRTTPRPNP</sequence>
<dbReference type="CDD" id="cd06170">
    <property type="entry name" value="LuxR_C_like"/>
    <property type="match status" value="1"/>
</dbReference>
<evidence type="ECO:0000259" key="6">
    <source>
        <dbReference type="PROSITE" id="PS50043"/>
    </source>
</evidence>
<feature type="modified residue" description="4-aspartylphosphate" evidence="5">
    <location>
        <position position="52"/>
    </location>
</feature>
<feature type="domain" description="Response regulatory" evidence="7">
    <location>
        <begin position="2"/>
        <end position="123"/>
    </location>
</feature>
<dbReference type="GO" id="GO:0000160">
    <property type="term" value="P:phosphorelay signal transduction system"/>
    <property type="evidence" value="ECO:0007669"/>
    <property type="project" value="InterPro"/>
</dbReference>
<dbReference type="Proteomes" id="UP000185596">
    <property type="component" value="Unassembled WGS sequence"/>
</dbReference>
<dbReference type="InterPro" id="IPR058245">
    <property type="entry name" value="NreC/VraR/RcsB-like_REC"/>
</dbReference>
<name>A0A1Q8CE33_9PSEU</name>
<keyword evidence="1 5" id="KW-0597">Phosphoprotein</keyword>
<proteinExistence type="predicted"/>
<dbReference type="InterPro" id="IPR011006">
    <property type="entry name" value="CheY-like_superfamily"/>
</dbReference>
<protein>
    <recommendedName>
        <fullName evidence="10">DNA-binding response regulator</fullName>
    </recommendedName>
</protein>
<evidence type="ECO:0000313" key="8">
    <source>
        <dbReference type="EMBL" id="OLF12613.1"/>
    </source>
</evidence>
<dbReference type="Gene3D" id="1.10.10.10">
    <property type="entry name" value="Winged helix-like DNA-binding domain superfamily/Winged helix DNA-binding domain"/>
    <property type="match status" value="1"/>
</dbReference>
<dbReference type="STRING" id="1912961.BU204_28675"/>
<dbReference type="GO" id="GO:0006355">
    <property type="term" value="P:regulation of DNA-templated transcription"/>
    <property type="evidence" value="ECO:0007669"/>
    <property type="project" value="InterPro"/>
</dbReference>
<dbReference type="SMART" id="SM00421">
    <property type="entry name" value="HTH_LUXR"/>
    <property type="match status" value="1"/>
</dbReference>
<dbReference type="PROSITE" id="PS50110">
    <property type="entry name" value="RESPONSE_REGULATORY"/>
    <property type="match status" value="1"/>
</dbReference>
<dbReference type="InterPro" id="IPR036388">
    <property type="entry name" value="WH-like_DNA-bd_sf"/>
</dbReference>
<evidence type="ECO:0008006" key="10">
    <source>
        <dbReference type="Google" id="ProtNLM"/>
    </source>
</evidence>
<evidence type="ECO:0000256" key="4">
    <source>
        <dbReference type="ARBA" id="ARBA00023163"/>
    </source>
</evidence>
<keyword evidence="4" id="KW-0804">Transcription</keyword>
<dbReference type="Gene3D" id="3.40.50.2300">
    <property type="match status" value="1"/>
</dbReference>
<evidence type="ECO:0000256" key="2">
    <source>
        <dbReference type="ARBA" id="ARBA00023015"/>
    </source>
</evidence>
<keyword evidence="9" id="KW-1185">Reference proteome</keyword>
<dbReference type="OrthoDB" id="3682001at2"/>